<proteinExistence type="predicted"/>
<accession>A0A8D9CCV0</accession>
<gene>
    <name evidence="1" type="ORF">SLAVMIC_00871</name>
</gene>
<evidence type="ECO:0000313" key="1">
    <source>
        <dbReference type="EMBL" id="CAG7581497.1"/>
    </source>
</evidence>
<name>A0A8D9CCV0_9VIRU</name>
<protein>
    <submittedName>
        <fullName evidence="1">Uncharacterized protein</fullName>
    </submittedName>
</protein>
<organism evidence="1">
    <name type="scientific">uncultured marine phage</name>
    <dbReference type="NCBI Taxonomy" id="707152"/>
    <lineage>
        <taxon>Viruses</taxon>
        <taxon>environmental samples</taxon>
    </lineage>
</organism>
<reference evidence="1" key="1">
    <citation type="submission" date="2021-06" db="EMBL/GenBank/DDBJ databases">
        <authorList>
            <person name="Gannon L."/>
            <person name="Redgwell R T."/>
            <person name="Michniewski S."/>
            <person name="Harrison D C."/>
            <person name="Millard A."/>
        </authorList>
    </citation>
    <scope>NUCLEOTIDE SEQUENCE</scope>
</reference>
<dbReference type="EMBL" id="OU342829">
    <property type="protein sequence ID" value="CAG7581497.1"/>
    <property type="molecule type" value="Genomic_DNA"/>
</dbReference>
<sequence length="275" mass="32341">MAFFSKKKKEEINYESEYEKLMRKMEAEKNFNFREPITLDPKCPRFNLRLYDLGDYILKNYVTIHKSNGRGKESDEMVHIDPFKATLLIGRSRIEIGSAGGLLDAGIYMYFQDQRLPIYFSFPRVGYKLKDGSETNDIYKLSNEDVRHGYYEAFTEDIFVDNKGISMGLGFGQYEVTIPERLHATHVDHHSYQLMTGAPMNSTVGQYEKVKEHTVKKINEYKFVAEFPKGIMKIHQMAEGKISYNNNRYKKNMEYFKENDMPEYNWDGYTQFPSK</sequence>